<evidence type="ECO:0000256" key="2">
    <source>
        <dbReference type="ARBA" id="ARBA00023125"/>
    </source>
</evidence>
<keyword evidence="2" id="KW-0238">DNA-binding</keyword>
<dbReference type="PANTHER" id="PTHR33164:SF64">
    <property type="entry name" value="TRANSCRIPTIONAL REGULATOR SLYA"/>
    <property type="match status" value="1"/>
</dbReference>
<dbReference type="InterPro" id="IPR039422">
    <property type="entry name" value="MarR/SlyA-like"/>
</dbReference>
<dbReference type="SUPFAM" id="SSF46785">
    <property type="entry name" value="Winged helix' DNA-binding domain"/>
    <property type="match status" value="1"/>
</dbReference>
<evidence type="ECO:0000256" key="3">
    <source>
        <dbReference type="ARBA" id="ARBA00023163"/>
    </source>
</evidence>
<gene>
    <name evidence="5" type="ORF">D559_2831</name>
</gene>
<evidence type="ECO:0000313" key="6">
    <source>
        <dbReference type="Proteomes" id="UP000023104"/>
    </source>
</evidence>
<dbReference type="SMART" id="SM00347">
    <property type="entry name" value="HTH_MARR"/>
    <property type="match status" value="1"/>
</dbReference>
<keyword evidence="3" id="KW-0804">Transcription</keyword>
<keyword evidence="1" id="KW-0805">Transcription regulation</keyword>
<dbReference type="Pfam" id="PF01047">
    <property type="entry name" value="MarR"/>
    <property type="match status" value="1"/>
</dbReference>
<dbReference type="InterPro" id="IPR000835">
    <property type="entry name" value="HTH_MarR-typ"/>
</dbReference>
<organism evidence="5 6">
    <name type="scientific">Bordetella holmesii 1058</name>
    <dbReference type="NCBI Taxonomy" id="1247648"/>
    <lineage>
        <taxon>Bacteria</taxon>
        <taxon>Pseudomonadati</taxon>
        <taxon>Pseudomonadota</taxon>
        <taxon>Betaproteobacteria</taxon>
        <taxon>Burkholderiales</taxon>
        <taxon>Alcaligenaceae</taxon>
        <taxon>Bordetella</taxon>
    </lineage>
</organism>
<protein>
    <submittedName>
        <fullName evidence="5">MarR family protein</fullName>
    </submittedName>
</protein>
<dbReference type="PROSITE" id="PS01117">
    <property type="entry name" value="HTH_MARR_1"/>
    <property type="match status" value="1"/>
</dbReference>
<evidence type="ECO:0000313" key="5">
    <source>
        <dbReference type="EMBL" id="EXX95395.1"/>
    </source>
</evidence>
<dbReference type="PANTHER" id="PTHR33164">
    <property type="entry name" value="TRANSCRIPTIONAL REGULATOR, MARR FAMILY"/>
    <property type="match status" value="1"/>
</dbReference>
<evidence type="ECO:0000259" key="4">
    <source>
        <dbReference type="PROSITE" id="PS50995"/>
    </source>
</evidence>
<dbReference type="InterPro" id="IPR036388">
    <property type="entry name" value="WH-like_DNA-bd_sf"/>
</dbReference>
<evidence type="ECO:0000256" key="1">
    <source>
        <dbReference type="ARBA" id="ARBA00023015"/>
    </source>
</evidence>
<dbReference type="InterPro" id="IPR036390">
    <property type="entry name" value="WH_DNA-bd_sf"/>
</dbReference>
<dbReference type="Gene3D" id="1.10.10.10">
    <property type="entry name" value="Winged helix-like DNA-binding domain superfamily/Winged helix DNA-binding domain"/>
    <property type="match status" value="1"/>
</dbReference>
<proteinExistence type="predicted"/>
<dbReference type="PROSITE" id="PS50995">
    <property type="entry name" value="HTH_MARR_2"/>
    <property type="match status" value="1"/>
</dbReference>
<dbReference type="InterPro" id="IPR023187">
    <property type="entry name" value="Tscrpt_reg_MarR-type_CS"/>
</dbReference>
<feature type="domain" description="HTH marR-type" evidence="4">
    <location>
        <begin position="10"/>
        <end position="143"/>
    </location>
</feature>
<dbReference type="Proteomes" id="UP000023104">
    <property type="component" value="Unassembled WGS sequence"/>
</dbReference>
<dbReference type="EMBL" id="JDTF01000004">
    <property type="protein sequence ID" value="EXX95395.1"/>
    <property type="molecule type" value="Genomic_DNA"/>
</dbReference>
<keyword evidence="6" id="KW-1185">Reference proteome</keyword>
<dbReference type="PRINTS" id="PR00598">
    <property type="entry name" value="HTHMARR"/>
</dbReference>
<comment type="caution">
    <text evidence="5">The sequence shown here is derived from an EMBL/GenBank/DDBJ whole genome shotgun (WGS) entry which is preliminary data.</text>
</comment>
<accession>A0ABN0S1E3</accession>
<name>A0ABN0S1E3_9BORD</name>
<sequence>MSMPDSTSAAVRFGPLLAQAARSWRRAADRRLVPFGLTEATWLPLLRVSRAGHPMRQKDLAASLGLDGSSIVRVLDALEASGLLARQPDPEDRRAKALVLTPAGQAVVEQVEAVARQVREAALADLPDEEVLRACALLDLICQRLDGEGESA</sequence>
<reference evidence="5 6" key="1">
    <citation type="submission" date="2014-02" db="EMBL/GenBank/DDBJ databases">
        <title>Whole Genome Sequencing Of Bordetella Holmesii, An Emerging Opportunistic Infection Of Humans.</title>
        <authorList>
            <person name="Tettelin H."/>
            <person name="Hooven T.A."/>
            <person name="Hine E."/>
            <person name="Su Q."/>
            <person name="Huard R.C."/>
            <person name="Della-Latta P."/>
            <person name="Daugherty S.C."/>
            <person name="Agrawal S."/>
            <person name="Sengamalay N."/>
            <person name="Tallon L.J."/>
            <person name="Sadzewicz L."/>
            <person name="Whittier S."/>
            <person name="Fraser C.M."/>
            <person name="Ratner A.J."/>
        </authorList>
    </citation>
    <scope>NUCLEOTIDE SEQUENCE [LARGE SCALE GENOMIC DNA]</scope>
    <source>
        <strain evidence="5 6">1058</strain>
    </source>
</reference>